<evidence type="ECO:0000259" key="1">
    <source>
        <dbReference type="SMART" id="SM01321"/>
    </source>
</evidence>
<organism evidence="2 3">
    <name type="scientific">Mangrovivirga cuniculi</name>
    <dbReference type="NCBI Taxonomy" id="2715131"/>
    <lineage>
        <taxon>Bacteria</taxon>
        <taxon>Pseudomonadati</taxon>
        <taxon>Bacteroidota</taxon>
        <taxon>Cytophagia</taxon>
        <taxon>Cytophagales</taxon>
        <taxon>Mangrovivirgaceae</taxon>
        <taxon>Mangrovivirga</taxon>
    </lineage>
</organism>
<feature type="domain" description="Transposase IS200-like" evidence="1">
    <location>
        <begin position="15"/>
        <end position="164"/>
    </location>
</feature>
<dbReference type="SMART" id="SM01321">
    <property type="entry name" value="Y1_Tnp"/>
    <property type="match status" value="1"/>
</dbReference>
<proteinExistence type="predicted"/>
<sequence>MQRNNSLRNPEWDYRSRGIYFITIITKNRSPYFGNIVSGILEKTEIGSLVHNYWHEIPLHFKNIQLGQYIIMPDHLHGIIHIKKQVNNRIINYLDEDLKNSKNVHMASISPKPSSLSTIIRSFKSAVTKDARKIDLEFAWQRSFHDKIIQKSEIPFYNKYMEENPGYFNETQ</sequence>
<protein>
    <recommendedName>
        <fullName evidence="1">Transposase IS200-like domain-containing protein</fullName>
    </recommendedName>
</protein>
<keyword evidence="3" id="KW-1185">Reference proteome</keyword>
<dbReference type="AlphaFoldDB" id="A0A4D7K115"/>
<dbReference type="GO" id="GO:0043565">
    <property type="term" value="F:sequence-specific DNA binding"/>
    <property type="evidence" value="ECO:0007669"/>
    <property type="project" value="TreeGrafter"/>
</dbReference>
<gene>
    <name evidence="2" type="ORF">DCC35_18705</name>
</gene>
<dbReference type="Gene3D" id="3.30.70.1290">
    <property type="entry name" value="Transposase IS200-like"/>
    <property type="match status" value="1"/>
</dbReference>
<evidence type="ECO:0000313" key="3">
    <source>
        <dbReference type="Proteomes" id="UP000298616"/>
    </source>
</evidence>
<dbReference type="RefSeq" id="WP_137092206.1">
    <property type="nucleotide sequence ID" value="NZ_CP028923.1"/>
</dbReference>
<dbReference type="KEGG" id="fpf:DCC35_18705"/>
<dbReference type="EMBL" id="CP028923">
    <property type="protein sequence ID" value="QCK16615.1"/>
    <property type="molecule type" value="Genomic_DNA"/>
</dbReference>
<dbReference type="InterPro" id="IPR002686">
    <property type="entry name" value="Transposase_17"/>
</dbReference>
<reference evidence="2 3" key="1">
    <citation type="submission" date="2018-04" db="EMBL/GenBank/DDBJ databases">
        <title>Complete genome uncultured novel isolate.</title>
        <authorList>
            <person name="Merlino G."/>
        </authorList>
    </citation>
    <scope>NUCLEOTIDE SEQUENCE [LARGE SCALE GENOMIC DNA]</scope>
    <source>
        <strain evidence="3">R1DC9</strain>
    </source>
</reference>
<dbReference type="InterPro" id="IPR052715">
    <property type="entry name" value="RAYT_transposase"/>
</dbReference>
<dbReference type="SUPFAM" id="SSF143422">
    <property type="entry name" value="Transposase IS200-like"/>
    <property type="match status" value="1"/>
</dbReference>
<dbReference type="Proteomes" id="UP000298616">
    <property type="component" value="Chromosome"/>
</dbReference>
<dbReference type="GO" id="GO:0006313">
    <property type="term" value="P:DNA transposition"/>
    <property type="evidence" value="ECO:0007669"/>
    <property type="project" value="InterPro"/>
</dbReference>
<dbReference type="OrthoDB" id="9794403at2"/>
<dbReference type="GO" id="GO:0004803">
    <property type="term" value="F:transposase activity"/>
    <property type="evidence" value="ECO:0007669"/>
    <property type="project" value="InterPro"/>
</dbReference>
<dbReference type="InterPro" id="IPR036515">
    <property type="entry name" value="Transposase_17_sf"/>
</dbReference>
<dbReference type="PANTHER" id="PTHR36966">
    <property type="entry name" value="REP-ASSOCIATED TYROSINE TRANSPOSASE"/>
    <property type="match status" value="1"/>
</dbReference>
<dbReference type="PANTHER" id="PTHR36966:SF1">
    <property type="entry name" value="REP-ASSOCIATED TYROSINE TRANSPOSASE"/>
    <property type="match status" value="1"/>
</dbReference>
<accession>A0A4D7K115</accession>
<evidence type="ECO:0000313" key="2">
    <source>
        <dbReference type="EMBL" id="QCK16615.1"/>
    </source>
</evidence>
<name>A0A4D7K115_9BACT</name>